<dbReference type="EC" id="6.3.2.1" evidence="8"/>
<evidence type="ECO:0000256" key="4">
    <source>
        <dbReference type="ARBA" id="ARBA00022655"/>
    </source>
</evidence>
<keyword evidence="6 8" id="KW-0067">ATP-binding</keyword>
<dbReference type="Proteomes" id="UP000184112">
    <property type="component" value="Unassembled WGS sequence"/>
</dbReference>
<comment type="subunit">
    <text evidence="8">Homodimer.</text>
</comment>
<comment type="function">
    <text evidence="8">Catalyzes the condensation of pantoate with beta-alanine in an ATP-dependent reaction via a pantoyl-adenylate intermediate.</text>
</comment>
<keyword evidence="3 8" id="KW-0436">Ligase</keyword>
<feature type="binding site" evidence="8">
    <location>
        <position position="71"/>
    </location>
    <ligand>
        <name>beta-alanine</name>
        <dbReference type="ChEBI" id="CHEBI:57966"/>
    </ligand>
</feature>
<dbReference type="NCBIfam" id="TIGR00018">
    <property type="entry name" value="panC"/>
    <property type="match status" value="1"/>
</dbReference>
<dbReference type="NCBIfam" id="TIGR00125">
    <property type="entry name" value="cyt_tran_rel"/>
    <property type="match status" value="1"/>
</dbReference>
<comment type="catalytic activity">
    <reaction evidence="7 8">
        <text>(R)-pantoate + beta-alanine + ATP = (R)-pantothenate + AMP + diphosphate + H(+)</text>
        <dbReference type="Rhea" id="RHEA:10912"/>
        <dbReference type="ChEBI" id="CHEBI:15378"/>
        <dbReference type="ChEBI" id="CHEBI:15980"/>
        <dbReference type="ChEBI" id="CHEBI:29032"/>
        <dbReference type="ChEBI" id="CHEBI:30616"/>
        <dbReference type="ChEBI" id="CHEBI:33019"/>
        <dbReference type="ChEBI" id="CHEBI:57966"/>
        <dbReference type="ChEBI" id="CHEBI:456215"/>
        <dbReference type="EC" id="6.3.2.1"/>
    </reaction>
</comment>
<dbReference type="GO" id="GO:0005829">
    <property type="term" value="C:cytosol"/>
    <property type="evidence" value="ECO:0007669"/>
    <property type="project" value="TreeGrafter"/>
</dbReference>
<dbReference type="InterPro" id="IPR003721">
    <property type="entry name" value="Pantoate_ligase"/>
</dbReference>
<sequence>MFAVNFNNTAMHIFYGKVALIAYLKTIKTANSTIGFVPTMGALHQGHLALMQRSLKENDDTVVSIFVNPTQFNNPEDLEKYPRTLEEDVKKMRGLSDKIILYAPSVEDIYEGQTVSQSFDFDGLENQMEGKFRPGHFNGVGTIVKRLFEIVTPTNAYFGEKDFQQLQIVKKLVEKNNLPVNIVGCPIFREDNLLAMSSRNERLTPEERKEAAIIYKTLTEAKEIFQNSTPAETIQFVEDAFKDNKRFELEYFVIADESTLLSIDHKIKDKKYRAFIAVFVNSIRLIDTISLN</sequence>
<feature type="binding site" evidence="8">
    <location>
        <position position="71"/>
    </location>
    <ligand>
        <name>(R)-pantoate</name>
        <dbReference type="ChEBI" id="CHEBI:15980"/>
    </ligand>
</feature>
<accession>A0A1M5R6N5</accession>
<evidence type="ECO:0000313" key="10">
    <source>
        <dbReference type="Proteomes" id="UP000184112"/>
    </source>
</evidence>
<dbReference type="Pfam" id="PF02569">
    <property type="entry name" value="Pantoate_ligase"/>
    <property type="match status" value="1"/>
</dbReference>
<dbReference type="GO" id="GO:0005524">
    <property type="term" value="F:ATP binding"/>
    <property type="evidence" value="ECO:0007669"/>
    <property type="project" value="UniProtKB-KW"/>
</dbReference>
<evidence type="ECO:0000313" key="9">
    <source>
        <dbReference type="EMBL" id="SHH21513.1"/>
    </source>
</evidence>
<comment type="subcellular location">
    <subcellularLocation>
        <location evidence="8">Cytoplasm</location>
    </subcellularLocation>
</comment>
<name>A0A1M5R6N5_FLAJO</name>
<dbReference type="InterPro" id="IPR004821">
    <property type="entry name" value="Cyt_trans-like"/>
</dbReference>
<dbReference type="GO" id="GO:0015940">
    <property type="term" value="P:pantothenate biosynthetic process"/>
    <property type="evidence" value="ECO:0007669"/>
    <property type="project" value="UniProtKB-UniRule"/>
</dbReference>
<reference evidence="9 10" key="1">
    <citation type="submission" date="2016-11" db="EMBL/GenBank/DDBJ databases">
        <authorList>
            <person name="Jaros S."/>
            <person name="Januszkiewicz K."/>
            <person name="Wedrychowicz H."/>
        </authorList>
    </citation>
    <scope>NUCLEOTIDE SEQUENCE [LARGE SCALE GENOMIC DNA]</scope>
    <source>
        <strain evidence="9 10">DSM 6792</strain>
    </source>
</reference>
<feature type="active site" description="Proton donor" evidence="8">
    <location>
        <position position="47"/>
    </location>
</feature>
<dbReference type="InterPro" id="IPR014729">
    <property type="entry name" value="Rossmann-like_a/b/a_fold"/>
</dbReference>
<dbReference type="AlphaFoldDB" id="A0A1M5R6N5"/>
<evidence type="ECO:0000256" key="6">
    <source>
        <dbReference type="ARBA" id="ARBA00022840"/>
    </source>
</evidence>
<evidence type="ECO:0000256" key="5">
    <source>
        <dbReference type="ARBA" id="ARBA00022741"/>
    </source>
</evidence>
<feature type="binding site" evidence="8">
    <location>
        <begin position="196"/>
        <end position="199"/>
    </location>
    <ligand>
        <name>ATP</name>
        <dbReference type="ChEBI" id="CHEBI:30616"/>
    </ligand>
</feature>
<proteinExistence type="inferred from homology"/>
<dbReference type="SUPFAM" id="SSF52374">
    <property type="entry name" value="Nucleotidylyl transferase"/>
    <property type="match status" value="1"/>
</dbReference>
<dbReference type="PANTHER" id="PTHR21299:SF1">
    <property type="entry name" value="PANTOATE--BETA-ALANINE LIGASE"/>
    <property type="match status" value="1"/>
</dbReference>
<comment type="pathway">
    <text evidence="1 8">Cofactor biosynthesis; (R)-pantothenate biosynthesis; (R)-pantothenate from (R)-pantoate and beta-alanine: step 1/1.</text>
</comment>
<dbReference type="EMBL" id="FQWH01000008">
    <property type="protein sequence ID" value="SHH21513.1"/>
    <property type="molecule type" value="Genomic_DNA"/>
</dbReference>
<dbReference type="Gene3D" id="3.40.50.620">
    <property type="entry name" value="HUPs"/>
    <property type="match status" value="1"/>
</dbReference>
<dbReference type="HAMAP" id="MF_00158">
    <property type="entry name" value="PanC"/>
    <property type="match status" value="1"/>
</dbReference>
<dbReference type="InterPro" id="IPR042176">
    <property type="entry name" value="Pantoate_ligase_C"/>
</dbReference>
<feature type="binding site" evidence="8">
    <location>
        <position position="165"/>
    </location>
    <ligand>
        <name>(R)-pantoate</name>
        <dbReference type="ChEBI" id="CHEBI:15980"/>
    </ligand>
</feature>
<evidence type="ECO:0000256" key="3">
    <source>
        <dbReference type="ARBA" id="ARBA00022598"/>
    </source>
</evidence>
<comment type="miscellaneous">
    <text evidence="8">The reaction proceeds by a bi uni uni bi ping pong mechanism.</text>
</comment>
<dbReference type="PANTHER" id="PTHR21299">
    <property type="entry name" value="CYTIDYLATE KINASE/PANTOATE-BETA-ALANINE LIGASE"/>
    <property type="match status" value="1"/>
</dbReference>
<dbReference type="UniPathway" id="UPA00028">
    <property type="reaction ID" value="UER00005"/>
</dbReference>
<gene>
    <name evidence="8" type="primary">panC</name>
    <name evidence="9" type="ORF">SAMN05444388_10817</name>
</gene>
<protein>
    <recommendedName>
        <fullName evidence="8">Pantothenate synthetase</fullName>
        <shortName evidence="8">PS</shortName>
        <ecNumber evidence="8">6.3.2.1</ecNumber>
    </recommendedName>
    <alternativeName>
        <fullName evidence="8">Pantoate--beta-alanine ligase</fullName>
    </alternativeName>
    <alternativeName>
        <fullName evidence="8">Pantoate-activating enzyme</fullName>
    </alternativeName>
</protein>
<organism evidence="9 10">
    <name type="scientific">Flavobacterium johnsoniae</name>
    <name type="common">Cytophaga johnsonae</name>
    <dbReference type="NCBI Taxonomy" id="986"/>
    <lineage>
        <taxon>Bacteria</taxon>
        <taxon>Pseudomonadati</taxon>
        <taxon>Bacteroidota</taxon>
        <taxon>Flavobacteriia</taxon>
        <taxon>Flavobacteriales</taxon>
        <taxon>Flavobacteriaceae</taxon>
        <taxon>Flavobacterium</taxon>
    </lineage>
</organism>
<dbReference type="Gene3D" id="3.30.1300.10">
    <property type="entry name" value="Pantoate-beta-alanine ligase, C-terminal domain"/>
    <property type="match status" value="1"/>
</dbReference>
<keyword evidence="4 8" id="KW-0566">Pantothenate biosynthesis</keyword>
<dbReference type="CDD" id="cd00560">
    <property type="entry name" value="PanC"/>
    <property type="match status" value="1"/>
</dbReference>
<dbReference type="RefSeq" id="WP_073410149.1">
    <property type="nucleotide sequence ID" value="NZ_FQWH01000008.1"/>
</dbReference>
<feature type="binding site" evidence="8">
    <location>
        <begin position="40"/>
        <end position="47"/>
    </location>
    <ligand>
        <name>ATP</name>
        <dbReference type="ChEBI" id="CHEBI:30616"/>
    </ligand>
</feature>
<keyword evidence="5 8" id="KW-0547">Nucleotide-binding</keyword>
<evidence type="ECO:0000256" key="7">
    <source>
        <dbReference type="ARBA" id="ARBA00048258"/>
    </source>
</evidence>
<comment type="similarity">
    <text evidence="2 8">Belongs to the pantothenate synthetase family.</text>
</comment>
<keyword evidence="8" id="KW-0963">Cytoplasm</keyword>
<evidence type="ECO:0000256" key="8">
    <source>
        <dbReference type="HAMAP-Rule" id="MF_00158"/>
    </source>
</evidence>
<evidence type="ECO:0000256" key="1">
    <source>
        <dbReference type="ARBA" id="ARBA00004990"/>
    </source>
</evidence>
<feature type="binding site" evidence="8">
    <location>
        <begin position="159"/>
        <end position="162"/>
    </location>
    <ligand>
        <name>ATP</name>
        <dbReference type="ChEBI" id="CHEBI:30616"/>
    </ligand>
</feature>
<dbReference type="GO" id="GO:0004592">
    <property type="term" value="F:pantoate-beta-alanine ligase activity"/>
    <property type="evidence" value="ECO:0007669"/>
    <property type="project" value="UniProtKB-UniRule"/>
</dbReference>
<comment type="caution">
    <text evidence="8">Lacks conserved residue(s) required for the propagation of feature annotation.</text>
</comment>
<evidence type="ECO:0000256" key="2">
    <source>
        <dbReference type="ARBA" id="ARBA00009256"/>
    </source>
</evidence>